<name>A0A0A9A319_ARUDO</name>
<accession>A0A0A9A319</accession>
<sequence>MCARYSTLLRDLFGLFPKRKDIVAKAKTSQHKGSIVPHGCLTFISTKLLKCCTVQTRLNFGNVQ</sequence>
<dbReference type="EMBL" id="GBRH01254490">
    <property type="protein sequence ID" value="JAD43405.1"/>
    <property type="molecule type" value="Transcribed_RNA"/>
</dbReference>
<reference evidence="1" key="1">
    <citation type="submission" date="2014-09" db="EMBL/GenBank/DDBJ databases">
        <authorList>
            <person name="Magalhaes I.L.F."/>
            <person name="Oliveira U."/>
            <person name="Santos F.R."/>
            <person name="Vidigal T.H.D.A."/>
            <person name="Brescovit A.D."/>
            <person name="Santos A.J."/>
        </authorList>
    </citation>
    <scope>NUCLEOTIDE SEQUENCE</scope>
    <source>
        <tissue evidence="1">Shoot tissue taken approximately 20 cm above the soil surface</tissue>
    </source>
</reference>
<protein>
    <submittedName>
        <fullName evidence="1">Uncharacterized protein</fullName>
    </submittedName>
</protein>
<organism evidence="1">
    <name type="scientific">Arundo donax</name>
    <name type="common">Giant reed</name>
    <name type="synonym">Donax arundinaceus</name>
    <dbReference type="NCBI Taxonomy" id="35708"/>
    <lineage>
        <taxon>Eukaryota</taxon>
        <taxon>Viridiplantae</taxon>
        <taxon>Streptophyta</taxon>
        <taxon>Embryophyta</taxon>
        <taxon>Tracheophyta</taxon>
        <taxon>Spermatophyta</taxon>
        <taxon>Magnoliopsida</taxon>
        <taxon>Liliopsida</taxon>
        <taxon>Poales</taxon>
        <taxon>Poaceae</taxon>
        <taxon>PACMAD clade</taxon>
        <taxon>Arundinoideae</taxon>
        <taxon>Arundineae</taxon>
        <taxon>Arundo</taxon>
    </lineage>
</organism>
<evidence type="ECO:0000313" key="1">
    <source>
        <dbReference type="EMBL" id="JAD43405.1"/>
    </source>
</evidence>
<reference evidence="1" key="2">
    <citation type="journal article" date="2015" name="Data Brief">
        <title>Shoot transcriptome of the giant reed, Arundo donax.</title>
        <authorList>
            <person name="Barrero R.A."/>
            <person name="Guerrero F.D."/>
            <person name="Moolhuijzen P."/>
            <person name="Goolsby J.A."/>
            <person name="Tidwell J."/>
            <person name="Bellgard S.E."/>
            <person name="Bellgard M.I."/>
        </authorList>
    </citation>
    <scope>NUCLEOTIDE SEQUENCE</scope>
    <source>
        <tissue evidence="1">Shoot tissue taken approximately 20 cm above the soil surface</tissue>
    </source>
</reference>
<dbReference type="AlphaFoldDB" id="A0A0A9A319"/>
<proteinExistence type="predicted"/>